<dbReference type="GO" id="GO:0020037">
    <property type="term" value="F:heme binding"/>
    <property type="evidence" value="ECO:0007669"/>
    <property type="project" value="InterPro"/>
</dbReference>
<evidence type="ECO:0000256" key="4">
    <source>
        <dbReference type="ARBA" id="ARBA00022723"/>
    </source>
</evidence>
<evidence type="ECO:0000256" key="6">
    <source>
        <dbReference type="RuleBase" id="RU000356"/>
    </source>
</evidence>
<dbReference type="CDD" id="cd01040">
    <property type="entry name" value="Mb-like"/>
    <property type="match status" value="1"/>
</dbReference>
<keyword evidence="4" id="KW-0479">Metal-binding</keyword>
<dbReference type="GO" id="GO:0046872">
    <property type="term" value="F:metal ion binding"/>
    <property type="evidence" value="ECO:0007669"/>
    <property type="project" value="UniProtKB-KW"/>
</dbReference>
<organism evidence="9">
    <name type="scientific">Timema bartmani</name>
    <dbReference type="NCBI Taxonomy" id="61472"/>
    <lineage>
        <taxon>Eukaryota</taxon>
        <taxon>Metazoa</taxon>
        <taxon>Ecdysozoa</taxon>
        <taxon>Arthropoda</taxon>
        <taxon>Hexapoda</taxon>
        <taxon>Insecta</taxon>
        <taxon>Pterygota</taxon>
        <taxon>Neoptera</taxon>
        <taxon>Polyneoptera</taxon>
        <taxon>Phasmatodea</taxon>
        <taxon>Timematodea</taxon>
        <taxon>Timematoidea</taxon>
        <taxon>Timematidae</taxon>
        <taxon>Timema</taxon>
    </lineage>
</organism>
<dbReference type="AlphaFoldDB" id="A0A7R9I6N3"/>
<dbReference type="InterPro" id="IPR009050">
    <property type="entry name" value="Globin-like_sf"/>
</dbReference>
<gene>
    <name evidence="9" type="ORF">TBIB3V08_LOCUS11754</name>
</gene>
<keyword evidence="7" id="KW-1133">Transmembrane helix</keyword>
<evidence type="ECO:0000256" key="7">
    <source>
        <dbReference type="SAM" id="Phobius"/>
    </source>
</evidence>
<sequence>MEPRHPRSTYKLKVPILAESSVSLHSSVSDDSRVSTDATGLDPFQKKMIKDSWKRVRKDLTVNGRNLFIEYVHAPPGALAYFITALLYFYYSQHDAVFRDVMLQLFSVYPQYKSFFSELKKVPVTELRDSKAINAHSNIVMYSLSAMIEHGLDDPEVLQVQLVKMARTHARKKIKEVHFQNFSGVFMTFLRKLLGREMTTPLENSWNSFLDKMGSIVKTIQDNETDD</sequence>
<protein>
    <recommendedName>
        <fullName evidence="8">Globin domain-containing protein</fullName>
    </recommendedName>
</protein>
<dbReference type="PROSITE" id="PS01033">
    <property type="entry name" value="GLOBIN"/>
    <property type="match status" value="1"/>
</dbReference>
<evidence type="ECO:0000259" key="8">
    <source>
        <dbReference type="PROSITE" id="PS01033"/>
    </source>
</evidence>
<keyword evidence="3 6" id="KW-0561">Oxygen transport</keyword>
<evidence type="ECO:0000313" key="9">
    <source>
        <dbReference type="EMBL" id="CAD7449479.1"/>
    </source>
</evidence>
<keyword evidence="5" id="KW-0408">Iron</keyword>
<evidence type="ECO:0000256" key="1">
    <source>
        <dbReference type="ARBA" id="ARBA00022448"/>
    </source>
</evidence>
<evidence type="ECO:0000256" key="5">
    <source>
        <dbReference type="ARBA" id="ARBA00023004"/>
    </source>
</evidence>
<dbReference type="InterPro" id="IPR044399">
    <property type="entry name" value="Mb-like_M"/>
</dbReference>
<proteinExistence type="inferred from homology"/>
<feature type="transmembrane region" description="Helical" evidence="7">
    <location>
        <begin position="67"/>
        <end position="91"/>
    </location>
</feature>
<dbReference type="InterPro" id="IPR000971">
    <property type="entry name" value="Globin"/>
</dbReference>
<dbReference type="GO" id="GO:0005344">
    <property type="term" value="F:oxygen carrier activity"/>
    <property type="evidence" value="ECO:0007669"/>
    <property type="project" value="UniProtKB-KW"/>
</dbReference>
<dbReference type="InterPro" id="IPR012292">
    <property type="entry name" value="Globin/Proto"/>
</dbReference>
<keyword evidence="7" id="KW-0472">Membrane</keyword>
<feature type="domain" description="Globin" evidence="8">
    <location>
        <begin position="40"/>
        <end position="222"/>
    </location>
</feature>
<reference evidence="9" key="1">
    <citation type="submission" date="2020-11" db="EMBL/GenBank/DDBJ databases">
        <authorList>
            <person name="Tran Van P."/>
        </authorList>
    </citation>
    <scope>NUCLEOTIDE SEQUENCE</scope>
</reference>
<name>A0A7R9I6N3_9NEOP</name>
<dbReference type="SUPFAM" id="SSF46458">
    <property type="entry name" value="Globin-like"/>
    <property type="match status" value="2"/>
</dbReference>
<dbReference type="PANTHER" id="PTHR47217:SF1">
    <property type="entry name" value="GLOBIN-LIKE PROTEIN"/>
    <property type="match status" value="1"/>
</dbReference>
<dbReference type="Pfam" id="PF00042">
    <property type="entry name" value="Globin"/>
    <property type="match status" value="1"/>
</dbReference>
<dbReference type="GO" id="GO:0019825">
    <property type="term" value="F:oxygen binding"/>
    <property type="evidence" value="ECO:0007669"/>
    <property type="project" value="InterPro"/>
</dbReference>
<keyword evidence="2 6" id="KW-0349">Heme</keyword>
<evidence type="ECO:0000256" key="3">
    <source>
        <dbReference type="ARBA" id="ARBA00022621"/>
    </source>
</evidence>
<dbReference type="Gene3D" id="1.10.490.10">
    <property type="entry name" value="Globins"/>
    <property type="match status" value="1"/>
</dbReference>
<comment type="similarity">
    <text evidence="6">Belongs to the globin family.</text>
</comment>
<evidence type="ECO:0000256" key="2">
    <source>
        <dbReference type="ARBA" id="ARBA00022617"/>
    </source>
</evidence>
<dbReference type="EMBL" id="OD571797">
    <property type="protein sequence ID" value="CAD7449479.1"/>
    <property type="molecule type" value="Genomic_DNA"/>
</dbReference>
<accession>A0A7R9I6N3</accession>
<keyword evidence="1 6" id="KW-0813">Transport</keyword>
<keyword evidence="7" id="KW-0812">Transmembrane</keyword>
<dbReference type="PANTHER" id="PTHR47217">
    <property type="entry name" value="GLOBIN-LIKE PROTEIN"/>
    <property type="match status" value="1"/>
</dbReference>